<sequence length="116" mass="13252">METEKGNNQQPILTSIIDLFFSEVELLLTTKPMDVLGNNDFGFDAEGLIWRLNANEAQIKSELKNAISKYCFTNEELQAWDVGVRFMQGNERDIALIDILAKPYDGDAREKTFLFD</sequence>
<name>A0A1W7GKQ2_9CAUD</name>
<evidence type="ECO:0000313" key="1">
    <source>
        <dbReference type="EMBL" id="BAX25562.1"/>
    </source>
</evidence>
<proteinExistence type="predicted"/>
<dbReference type="Proteomes" id="UP000224877">
    <property type="component" value="Segment"/>
</dbReference>
<dbReference type="EMBL" id="LC168164">
    <property type="protein sequence ID" value="BAX25562.1"/>
    <property type="molecule type" value="Genomic_DNA"/>
</dbReference>
<accession>A0A1W7GKQ2</accession>
<organism evidence="1 2">
    <name type="scientific">Tenacibaculum phage pT24</name>
    <dbReference type="NCBI Taxonomy" id="1880590"/>
    <lineage>
        <taxon>Viruses</taxon>
        <taxon>Duplodnaviria</taxon>
        <taxon>Heunggongvirae</taxon>
        <taxon>Uroviricota</taxon>
        <taxon>Caudoviricetes</taxon>
        <taxon>Kungbxnavirus</taxon>
        <taxon>Kungbxnavirus pT24</taxon>
    </lineage>
</organism>
<gene>
    <name evidence="1" type="ORF">BPT24_244</name>
</gene>
<evidence type="ECO:0000313" key="2">
    <source>
        <dbReference type="Proteomes" id="UP000224877"/>
    </source>
</evidence>
<reference evidence="1 2" key="1">
    <citation type="submission" date="2016-07" db="EMBL/GenBank/DDBJ databases">
        <title>Characterization of three bacteriophages infecting bacteria isolated from shrimp culture pond water.</title>
        <authorList>
            <person name="Khoa H.V."/>
        </authorList>
    </citation>
    <scope>NUCLEOTIDE SEQUENCE [LARGE SCALE GENOMIC DNA]</scope>
</reference>
<keyword evidence="2" id="KW-1185">Reference proteome</keyword>
<protein>
    <submittedName>
        <fullName evidence="1">Uncharacterized protein</fullName>
    </submittedName>
</protein>